<protein>
    <submittedName>
        <fullName evidence="6">TetR family transcriptional regulator</fullName>
    </submittedName>
</protein>
<name>A0A103DZV9_9BURK</name>
<dbReference type="Gene3D" id="1.10.357.10">
    <property type="entry name" value="Tetracycline Repressor, domain 2"/>
    <property type="match status" value="1"/>
</dbReference>
<feature type="domain" description="HTH tetR-type" evidence="5">
    <location>
        <begin position="9"/>
        <end position="69"/>
    </location>
</feature>
<keyword evidence="1" id="KW-0805">Transcription regulation</keyword>
<evidence type="ECO:0000256" key="2">
    <source>
        <dbReference type="ARBA" id="ARBA00023125"/>
    </source>
</evidence>
<evidence type="ECO:0000313" key="6">
    <source>
        <dbReference type="EMBL" id="KVE25760.1"/>
    </source>
</evidence>
<reference evidence="6 7" key="1">
    <citation type="submission" date="2015-11" db="EMBL/GenBank/DDBJ databases">
        <title>Expanding the genomic diversity of Burkholderia species for the development of highly accurate diagnostics.</title>
        <authorList>
            <person name="Sahl J."/>
            <person name="Keim P."/>
            <person name="Wagner D."/>
        </authorList>
    </citation>
    <scope>NUCLEOTIDE SEQUENCE [LARGE SCALE GENOMIC DNA]</scope>
    <source>
        <strain evidence="6 7">TSV85</strain>
    </source>
</reference>
<dbReference type="EMBL" id="LOWA01000037">
    <property type="protein sequence ID" value="KVE25760.1"/>
    <property type="molecule type" value="Genomic_DNA"/>
</dbReference>
<dbReference type="Gene3D" id="1.10.10.60">
    <property type="entry name" value="Homeodomain-like"/>
    <property type="match status" value="1"/>
</dbReference>
<dbReference type="GO" id="GO:0003677">
    <property type="term" value="F:DNA binding"/>
    <property type="evidence" value="ECO:0007669"/>
    <property type="project" value="UniProtKB-UniRule"/>
</dbReference>
<dbReference type="InterPro" id="IPR009057">
    <property type="entry name" value="Homeodomain-like_sf"/>
</dbReference>
<accession>A0A103DZV9</accession>
<dbReference type="RefSeq" id="WP_059518798.1">
    <property type="nucleotide sequence ID" value="NZ_LOWA01000037.1"/>
</dbReference>
<evidence type="ECO:0000313" key="7">
    <source>
        <dbReference type="Proteomes" id="UP000062788"/>
    </source>
</evidence>
<evidence type="ECO:0000256" key="1">
    <source>
        <dbReference type="ARBA" id="ARBA00023015"/>
    </source>
</evidence>
<keyword evidence="3" id="KW-0804">Transcription</keyword>
<comment type="caution">
    <text evidence="6">The sequence shown here is derived from an EMBL/GenBank/DDBJ whole genome shotgun (WGS) entry which is preliminary data.</text>
</comment>
<dbReference type="AlphaFoldDB" id="A0A103DZV9"/>
<dbReference type="PROSITE" id="PS50977">
    <property type="entry name" value="HTH_TETR_2"/>
    <property type="match status" value="1"/>
</dbReference>
<proteinExistence type="predicted"/>
<dbReference type="SUPFAM" id="SSF48498">
    <property type="entry name" value="Tetracyclin repressor-like, C-terminal domain"/>
    <property type="match status" value="1"/>
</dbReference>
<dbReference type="PANTHER" id="PTHR47506:SF7">
    <property type="entry name" value="TRANSCRIPTIONAL REGULATORY PROTEIN"/>
    <property type="match status" value="1"/>
</dbReference>
<dbReference type="InterPro" id="IPR001647">
    <property type="entry name" value="HTH_TetR"/>
</dbReference>
<evidence type="ECO:0000259" key="5">
    <source>
        <dbReference type="PROSITE" id="PS50977"/>
    </source>
</evidence>
<dbReference type="InterPro" id="IPR036271">
    <property type="entry name" value="Tet_transcr_reg_TetR-rel_C_sf"/>
</dbReference>
<gene>
    <name evidence="6" type="ORF">WS67_17855</name>
</gene>
<organism evidence="6 7">
    <name type="scientific">Burkholderia singularis</name>
    <dbReference type="NCBI Taxonomy" id="1503053"/>
    <lineage>
        <taxon>Bacteria</taxon>
        <taxon>Pseudomonadati</taxon>
        <taxon>Pseudomonadota</taxon>
        <taxon>Betaproteobacteria</taxon>
        <taxon>Burkholderiales</taxon>
        <taxon>Burkholderiaceae</taxon>
        <taxon>Burkholderia</taxon>
        <taxon>pseudomallei group</taxon>
    </lineage>
</organism>
<dbReference type="PANTHER" id="PTHR47506">
    <property type="entry name" value="TRANSCRIPTIONAL REGULATORY PROTEIN"/>
    <property type="match status" value="1"/>
</dbReference>
<feature type="DNA-binding region" description="H-T-H motif" evidence="4">
    <location>
        <begin position="32"/>
        <end position="51"/>
    </location>
</feature>
<dbReference type="SUPFAM" id="SSF46689">
    <property type="entry name" value="Homeodomain-like"/>
    <property type="match status" value="1"/>
</dbReference>
<evidence type="ECO:0000256" key="3">
    <source>
        <dbReference type="ARBA" id="ARBA00023163"/>
    </source>
</evidence>
<sequence length="187" mass="20497">MRYSPKHKEESRMRLIESGAALAKQNGFANTGMDKLTAAAGVTTGAFYTQFRSKPEFLHAIIEHEMSKVLSSFEGRTKAELLAALRNYLSKANVNHPELGCPVPSLGAEVARADMATRQTFEKLILRYQAAIANEVHDDATAWTVGCAAVGAVLIARAMATPEHRNEVLRSVFDFVARTFDDGDTPR</sequence>
<keyword evidence="2 4" id="KW-0238">DNA-binding</keyword>
<dbReference type="Pfam" id="PF00440">
    <property type="entry name" value="TetR_N"/>
    <property type="match status" value="1"/>
</dbReference>
<dbReference type="OrthoDB" id="9798857at2"/>
<dbReference type="Proteomes" id="UP000062788">
    <property type="component" value="Unassembled WGS sequence"/>
</dbReference>
<evidence type="ECO:0000256" key="4">
    <source>
        <dbReference type="PROSITE-ProRule" id="PRU00335"/>
    </source>
</evidence>
<keyword evidence="7" id="KW-1185">Reference proteome</keyword>